<organism evidence="1 2">
    <name type="scientific">Meloidogyne incognita</name>
    <name type="common">Southern root-knot nematode worm</name>
    <name type="synonym">Oxyuris incognita</name>
    <dbReference type="NCBI Taxonomy" id="6306"/>
    <lineage>
        <taxon>Eukaryota</taxon>
        <taxon>Metazoa</taxon>
        <taxon>Ecdysozoa</taxon>
        <taxon>Nematoda</taxon>
        <taxon>Chromadorea</taxon>
        <taxon>Rhabditida</taxon>
        <taxon>Tylenchina</taxon>
        <taxon>Tylenchomorpha</taxon>
        <taxon>Tylenchoidea</taxon>
        <taxon>Meloidogynidae</taxon>
        <taxon>Meloidogyninae</taxon>
        <taxon>Meloidogyne</taxon>
        <taxon>Meloidogyne incognita group</taxon>
    </lineage>
</organism>
<evidence type="ECO:0000313" key="1">
    <source>
        <dbReference type="Proteomes" id="UP000887563"/>
    </source>
</evidence>
<proteinExistence type="predicted"/>
<reference evidence="2" key="1">
    <citation type="submission" date="2022-11" db="UniProtKB">
        <authorList>
            <consortium name="WormBaseParasite"/>
        </authorList>
    </citation>
    <scope>IDENTIFICATION</scope>
</reference>
<name>A0A914MAG2_MELIC</name>
<protein>
    <submittedName>
        <fullName evidence="2">Uncharacterized protein</fullName>
    </submittedName>
</protein>
<dbReference type="AlphaFoldDB" id="A0A914MAG2"/>
<accession>A0A914MAG2</accession>
<sequence length="147" mass="16382">MSPTSGALMAATKAPKLLRMLSYLKHHKALVATVAGYEIASSAIMGLLIDKLIALLESNPATFFSDFFPIVVTLESVEFLLSSEDFIELRLFEMLASLRGKGSIEFICLYNQKEQERKIKNEKASMGLLLMYSARGGNRLDFHICED</sequence>
<dbReference type="Proteomes" id="UP000887563">
    <property type="component" value="Unplaced"/>
</dbReference>
<keyword evidence="1" id="KW-1185">Reference proteome</keyword>
<dbReference type="WBParaSite" id="Minc3s01199g21642">
    <property type="protein sequence ID" value="Minc3s01199g21642"/>
    <property type="gene ID" value="Minc3s01199g21642"/>
</dbReference>
<evidence type="ECO:0000313" key="2">
    <source>
        <dbReference type="WBParaSite" id="Minc3s01199g21642"/>
    </source>
</evidence>